<dbReference type="PANTHER" id="PTHR37244">
    <property type="entry name" value="NADP-SPECIFIC GLUTAMATE DEHYDROGENASE"/>
    <property type="match status" value="1"/>
</dbReference>
<evidence type="ECO:0008006" key="4">
    <source>
        <dbReference type="Google" id="ProtNLM"/>
    </source>
</evidence>
<evidence type="ECO:0000313" key="2">
    <source>
        <dbReference type="EMBL" id="GJN08557.1"/>
    </source>
</evidence>
<proteinExistence type="predicted"/>
<evidence type="ECO:0000313" key="3">
    <source>
        <dbReference type="Proteomes" id="UP001054889"/>
    </source>
</evidence>
<sequence length="319" mass="35139">MAIPDQSSCLTLRVFYLRLSRCVVDESMLNTLTVTHIPLTPDTVLEVSGADHQQKQQQPTSIISNDKRGVTCSLRLDRVDLKLEEATFVSTATIRVSGSVRFEVQNGDERLLVGILETCDVEERLLGGDYLAVTEKASGGGGEKSRRRSWVMKCQVATQRGSGFLRCGREAKAPPTVEAYVAGVFRGTPIVFTKAMLLRFRSRRRVKAFMDPIPECAEQPDEEDAKETATALEHADAEESEYRCYKPDPDEDDSLYSMASAGRGDDDYSELSWFTAGVRVGVGIRLGICLGVGIGAGLLARSYQSTSRTLTRRLISKLL</sequence>
<gene>
    <name evidence="2" type="primary">ga26493</name>
    <name evidence="2" type="ORF">PR202_ga26493</name>
</gene>
<evidence type="ECO:0000256" key="1">
    <source>
        <dbReference type="SAM" id="MobiDB-lite"/>
    </source>
</evidence>
<dbReference type="AlphaFoldDB" id="A0AAV5DE74"/>
<reference evidence="2" key="2">
    <citation type="submission" date="2021-12" db="EMBL/GenBank/DDBJ databases">
        <title>Resequencing data analysis of finger millet.</title>
        <authorList>
            <person name="Hatakeyama M."/>
            <person name="Aluri S."/>
            <person name="Balachadran M.T."/>
            <person name="Sivarajan S.R."/>
            <person name="Poveda L."/>
            <person name="Shimizu-Inatsugi R."/>
            <person name="Schlapbach R."/>
            <person name="Sreeman S.M."/>
            <person name="Shimizu K.K."/>
        </authorList>
    </citation>
    <scope>NUCLEOTIDE SEQUENCE</scope>
</reference>
<dbReference type="Proteomes" id="UP001054889">
    <property type="component" value="Unassembled WGS sequence"/>
</dbReference>
<accession>A0AAV5DE74</accession>
<feature type="compositionally biased region" description="Basic and acidic residues" evidence="1">
    <location>
        <begin position="233"/>
        <end position="244"/>
    </location>
</feature>
<feature type="region of interest" description="Disordered" evidence="1">
    <location>
        <begin position="218"/>
        <end position="244"/>
    </location>
</feature>
<name>A0AAV5DE74_ELECO</name>
<protein>
    <recommendedName>
        <fullName evidence="4">Erythronate-4-phosphate dehydrogenase family protein</fullName>
    </recommendedName>
</protein>
<keyword evidence="3" id="KW-1185">Reference proteome</keyword>
<dbReference type="EMBL" id="BQKI01000015">
    <property type="protein sequence ID" value="GJN08557.1"/>
    <property type="molecule type" value="Genomic_DNA"/>
</dbReference>
<reference evidence="2" key="1">
    <citation type="journal article" date="2018" name="DNA Res.">
        <title>Multiple hybrid de novo genome assembly of finger millet, an orphan allotetraploid crop.</title>
        <authorList>
            <person name="Hatakeyama M."/>
            <person name="Aluri S."/>
            <person name="Balachadran M.T."/>
            <person name="Sivarajan S.R."/>
            <person name="Patrignani A."/>
            <person name="Gruter S."/>
            <person name="Poveda L."/>
            <person name="Shimizu-Inatsugi R."/>
            <person name="Baeten J."/>
            <person name="Francoijs K.J."/>
            <person name="Nataraja K.N."/>
            <person name="Reddy Y.A.N."/>
            <person name="Phadnis S."/>
            <person name="Ravikumar R.L."/>
            <person name="Schlapbach R."/>
            <person name="Sreeman S.M."/>
            <person name="Shimizu K.K."/>
        </authorList>
    </citation>
    <scope>NUCLEOTIDE SEQUENCE</scope>
</reference>
<comment type="caution">
    <text evidence="2">The sequence shown here is derived from an EMBL/GenBank/DDBJ whole genome shotgun (WGS) entry which is preliminary data.</text>
</comment>
<dbReference type="PANTHER" id="PTHR37244:SF1">
    <property type="entry name" value="NADP-SPECIFIC GLUTAMATE DEHYDROGENASE"/>
    <property type="match status" value="1"/>
</dbReference>
<organism evidence="2 3">
    <name type="scientific">Eleusine coracana subsp. coracana</name>
    <dbReference type="NCBI Taxonomy" id="191504"/>
    <lineage>
        <taxon>Eukaryota</taxon>
        <taxon>Viridiplantae</taxon>
        <taxon>Streptophyta</taxon>
        <taxon>Embryophyta</taxon>
        <taxon>Tracheophyta</taxon>
        <taxon>Spermatophyta</taxon>
        <taxon>Magnoliopsida</taxon>
        <taxon>Liliopsida</taxon>
        <taxon>Poales</taxon>
        <taxon>Poaceae</taxon>
        <taxon>PACMAD clade</taxon>
        <taxon>Chloridoideae</taxon>
        <taxon>Cynodonteae</taxon>
        <taxon>Eleusininae</taxon>
        <taxon>Eleusine</taxon>
    </lineage>
</organism>